<evidence type="ECO:0000313" key="1">
    <source>
        <dbReference type="EMBL" id="MFC6726445.1"/>
    </source>
</evidence>
<dbReference type="GO" id="GO:0016874">
    <property type="term" value="F:ligase activity"/>
    <property type="evidence" value="ECO:0007669"/>
    <property type="project" value="UniProtKB-KW"/>
</dbReference>
<proteinExistence type="predicted"/>
<dbReference type="Proteomes" id="UP001596328">
    <property type="component" value="Unassembled WGS sequence"/>
</dbReference>
<feature type="non-terminal residue" evidence="1">
    <location>
        <position position="1"/>
    </location>
</feature>
<reference evidence="1 2" key="1">
    <citation type="journal article" date="2019" name="Int. J. Syst. Evol. Microbiol.">
        <title>The Global Catalogue of Microorganisms (GCM) 10K type strain sequencing project: providing services to taxonomists for standard genome sequencing and annotation.</title>
        <authorList>
            <consortium name="The Broad Institute Genomics Platform"/>
            <consortium name="The Broad Institute Genome Sequencing Center for Infectious Disease"/>
            <person name="Wu L."/>
            <person name="Ma J."/>
        </authorList>
    </citation>
    <scope>NUCLEOTIDE SEQUENCE [LARGE SCALE GENOMIC DNA]</scope>
    <source>
        <strain evidence="1 2">NBRC 111368</strain>
    </source>
</reference>
<dbReference type="Gene3D" id="3.30.590.20">
    <property type="match status" value="1"/>
</dbReference>
<evidence type="ECO:0000313" key="2">
    <source>
        <dbReference type="Proteomes" id="UP001596328"/>
    </source>
</evidence>
<accession>A0ABD5S4I3</accession>
<protein>
    <submittedName>
        <fullName evidence="1">Glutamate--cysteine ligase</fullName>
    </submittedName>
</protein>
<name>A0ABD5S4I3_9EURY</name>
<organism evidence="1 2">
    <name type="scientific">Halobium palmae</name>
    <dbReference type="NCBI Taxonomy" id="1776492"/>
    <lineage>
        <taxon>Archaea</taxon>
        <taxon>Methanobacteriati</taxon>
        <taxon>Methanobacteriota</taxon>
        <taxon>Stenosarchaea group</taxon>
        <taxon>Halobacteria</taxon>
        <taxon>Halobacteriales</taxon>
        <taxon>Haloferacaceae</taxon>
        <taxon>Halobium</taxon>
    </lineage>
</organism>
<keyword evidence="1" id="KW-0436">Ligase</keyword>
<dbReference type="EMBL" id="JBHSWU010001118">
    <property type="protein sequence ID" value="MFC6726445.1"/>
    <property type="molecule type" value="Genomic_DNA"/>
</dbReference>
<gene>
    <name evidence="1" type="ORF">ACFQE1_19165</name>
</gene>
<sequence length="138" mass="15344">PVQLRDSFGTVEWRSPDAALPSQALRLADTVADLVGHLDGVDVRIEGKTGEITDDAVVLPEFDAVVEYVDAAIEDGLESEAVRSYLDRMGFDVDAFEPVSHEIDGRESISTEEARELRLEHAERVKHDVRRARSIRSD</sequence>
<comment type="caution">
    <text evidence="1">The sequence shown here is derived from an EMBL/GenBank/DDBJ whole genome shotgun (WGS) entry which is preliminary data.</text>
</comment>
<dbReference type="AlphaFoldDB" id="A0ABD5S4I3"/>
<keyword evidence="2" id="KW-1185">Reference proteome</keyword>